<reference evidence="8" key="1">
    <citation type="submission" date="2016-10" db="EMBL/GenBank/DDBJ databases">
        <authorList>
            <person name="Varghese N."/>
            <person name="Submissions S."/>
        </authorList>
    </citation>
    <scope>NUCLEOTIDE SEQUENCE [LARGE SCALE GENOMIC DNA]</scope>
    <source>
        <strain evidence="8">DSM 26894</strain>
    </source>
</reference>
<feature type="transmembrane region" description="Helical" evidence="6">
    <location>
        <begin position="241"/>
        <end position="259"/>
    </location>
</feature>
<name>A0A1I6RT21_9RHOB</name>
<evidence type="ECO:0000256" key="5">
    <source>
        <dbReference type="ARBA" id="ARBA00023136"/>
    </source>
</evidence>
<evidence type="ECO:0000256" key="3">
    <source>
        <dbReference type="ARBA" id="ARBA00022692"/>
    </source>
</evidence>
<dbReference type="PANTHER" id="PTHR21716">
    <property type="entry name" value="TRANSMEMBRANE PROTEIN"/>
    <property type="match status" value="1"/>
</dbReference>
<dbReference type="AlphaFoldDB" id="A0A1I6RT21"/>
<dbReference type="Pfam" id="PF01594">
    <property type="entry name" value="AI-2E_transport"/>
    <property type="match status" value="1"/>
</dbReference>
<evidence type="ECO:0000256" key="1">
    <source>
        <dbReference type="ARBA" id="ARBA00004141"/>
    </source>
</evidence>
<keyword evidence="8" id="KW-1185">Reference proteome</keyword>
<feature type="transmembrane region" description="Helical" evidence="6">
    <location>
        <begin position="12"/>
        <end position="43"/>
    </location>
</feature>
<organism evidence="7 8">
    <name type="scientific">Alloyangia pacifica</name>
    <dbReference type="NCBI Taxonomy" id="311180"/>
    <lineage>
        <taxon>Bacteria</taxon>
        <taxon>Pseudomonadati</taxon>
        <taxon>Pseudomonadota</taxon>
        <taxon>Alphaproteobacteria</taxon>
        <taxon>Rhodobacterales</taxon>
        <taxon>Roseobacteraceae</taxon>
        <taxon>Alloyangia</taxon>
    </lineage>
</organism>
<gene>
    <name evidence="7" type="ORF">SAMN04488050_103372</name>
</gene>
<sequence>MALPVRDQMKYWGVAAVVFAVVLWYLGNVLLPFILGGAIAYFLDPVADRLERMGLSRAMATMVITLCAIFIFVVLALAVVPTLVRQAGDLIATAPQLFRDLRDFLGTHFPSLVVEGSPMREALASIGQTVQERGAELLNTALSSAMSVINILMLFVIVPVVAVYLLLDWDRMVARIDDLLPRDHAPVVRQVARDIDATLAGFVRGMGSVCLILGCYYAVALALVGLNFGLVVGVVAGLLTFIPYVGAIIGGALAIGLALFQFWGEWYWIAAVAGIFFLGQFLEGNFLTPKLVGSSIGLHPVWLILALSVFGTLFGFVGMLVAVPLAAALGVIMRFVIEQYKESRLYRGLETDSYRESRATPEDLATGSEAP</sequence>
<dbReference type="STRING" id="311180.SAMN04488050_103372"/>
<dbReference type="InterPro" id="IPR002549">
    <property type="entry name" value="AI-2E-like"/>
</dbReference>
<keyword evidence="3 6" id="KW-0812">Transmembrane</keyword>
<proteinExistence type="inferred from homology"/>
<protein>
    <submittedName>
        <fullName evidence="7">Predicted PurR-regulated permease PerM</fullName>
    </submittedName>
</protein>
<dbReference type="OrthoDB" id="5792512at2"/>
<feature type="transmembrane region" description="Helical" evidence="6">
    <location>
        <begin position="266"/>
        <end position="282"/>
    </location>
</feature>
<feature type="transmembrane region" description="Helical" evidence="6">
    <location>
        <begin position="145"/>
        <end position="167"/>
    </location>
</feature>
<evidence type="ECO:0000313" key="8">
    <source>
        <dbReference type="Proteomes" id="UP000199392"/>
    </source>
</evidence>
<evidence type="ECO:0000313" key="7">
    <source>
        <dbReference type="EMBL" id="SFS67786.1"/>
    </source>
</evidence>
<dbReference type="EMBL" id="FOZW01000003">
    <property type="protein sequence ID" value="SFS67786.1"/>
    <property type="molecule type" value="Genomic_DNA"/>
</dbReference>
<feature type="transmembrane region" description="Helical" evidence="6">
    <location>
        <begin position="209"/>
        <end position="235"/>
    </location>
</feature>
<feature type="transmembrane region" description="Helical" evidence="6">
    <location>
        <begin position="55"/>
        <end position="80"/>
    </location>
</feature>
<dbReference type="RefSeq" id="WP_092423146.1">
    <property type="nucleotide sequence ID" value="NZ_FNCL01000003.1"/>
</dbReference>
<keyword evidence="4 6" id="KW-1133">Transmembrane helix</keyword>
<dbReference type="PANTHER" id="PTHR21716:SF64">
    <property type="entry name" value="AI-2 TRANSPORT PROTEIN TQSA"/>
    <property type="match status" value="1"/>
</dbReference>
<feature type="transmembrane region" description="Helical" evidence="6">
    <location>
        <begin position="302"/>
        <end position="335"/>
    </location>
</feature>
<dbReference type="Proteomes" id="UP000199392">
    <property type="component" value="Unassembled WGS sequence"/>
</dbReference>
<comment type="subcellular location">
    <subcellularLocation>
        <location evidence="1">Membrane</location>
        <topology evidence="1">Multi-pass membrane protein</topology>
    </subcellularLocation>
</comment>
<evidence type="ECO:0000256" key="2">
    <source>
        <dbReference type="ARBA" id="ARBA00009773"/>
    </source>
</evidence>
<keyword evidence="5 6" id="KW-0472">Membrane</keyword>
<dbReference type="GO" id="GO:0005886">
    <property type="term" value="C:plasma membrane"/>
    <property type="evidence" value="ECO:0007669"/>
    <property type="project" value="UniProtKB-SubCell"/>
</dbReference>
<comment type="similarity">
    <text evidence="2">Belongs to the autoinducer-2 exporter (AI-2E) (TC 2.A.86) family.</text>
</comment>
<evidence type="ECO:0000256" key="6">
    <source>
        <dbReference type="SAM" id="Phobius"/>
    </source>
</evidence>
<dbReference type="GO" id="GO:0055085">
    <property type="term" value="P:transmembrane transport"/>
    <property type="evidence" value="ECO:0007669"/>
    <property type="project" value="TreeGrafter"/>
</dbReference>
<accession>A0A1I6RT21</accession>
<evidence type="ECO:0000256" key="4">
    <source>
        <dbReference type="ARBA" id="ARBA00022989"/>
    </source>
</evidence>